<dbReference type="PANTHER" id="PTHR12755:SF6">
    <property type="entry name" value="POLYRIBONUCLEOTIDE 5'-HYDROXYL-KINASE CLP1"/>
    <property type="match status" value="1"/>
</dbReference>
<dbReference type="InterPro" id="IPR032319">
    <property type="entry name" value="CLP1_P"/>
</dbReference>
<dbReference type="GO" id="GO:0005849">
    <property type="term" value="C:mRNA cleavage factor complex"/>
    <property type="evidence" value="ECO:0007669"/>
    <property type="project" value="InterPro"/>
</dbReference>
<dbReference type="EMBL" id="CM004403">
    <property type="protein sequence ID" value="OAY24503.1"/>
    <property type="molecule type" value="Genomic_DNA"/>
</dbReference>
<dbReference type="GO" id="GO:0051731">
    <property type="term" value="F:polynucleotide 5'-hydroxyl-kinase activity"/>
    <property type="evidence" value="ECO:0000318"/>
    <property type="project" value="GO_Central"/>
</dbReference>
<evidence type="ECO:0000259" key="9">
    <source>
        <dbReference type="Pfam" id="PF16573"/>
    </source>
</evidence>
<dbReference type="FunFam" id="2.40.30.330:FF:000002">
    <property type="entry name" value="Protein CLP1 homolog"/>
    <property type="match status" value="1"/>
</dbReference>
<dbReference type="FunFam" id="2.60.120.1030:FF:000001">
    <property type="entry name" value="Protein CLP1 homolog 5"/>
    <property type="match status" value="1"/>
</dbReference>
<evidence type="ECO:0000256" key="5">
    <source>
        <dbReference type="ARBA" id="ARBA00023242"/>
    </source>
</evidence>
<feature type="binding site" evidence="6">
    <location>
        <begin position="137"/>
        <end position="142"/>
    </location>
    <ligand>
        <name>ATP</name>
        <dbReference type="ChEBI" id="CHEBI:30616"/>
    </ligand>
</feature>
<accession>A0A2C9U3V6</accession>
<dbReference type="GO" id="GO:0006388">
    <property type="term" value="P:tRNA splicing, via endonucleolytic cleavage and ligation"/>
    <property type="evidence" value="ECO:0000318"/>
    <property type="project" value="GO_Central"/>
</dbReference>
<comment type="subcellular location">
    <subcellularLocation>
        <location evidence="1 6">Nucleus</location>
    </subcellularLocation>
</comment>
<dbReference type="Pfam" id="PF16575">
    <property type="entry name" value="CLP1_P"/>
    <property type="match status" value="1"/>
</dbReference>
<dbReference type="InterPro" id="IPR028606">
    <property type="entry name" value="Clp1"/>
</dbReference>
<evidence type="ECO:0000256" key="2">
    <source>
        <dbReference type="ARBA" id="ARBA00022664"/>
    </source>
</evidence>
<gene>
    <name evidence="11" type="ORF">MANES_17G021000v8</name>
</gene>
<name>A0A2C9U3V6_MANES</name>
<dbReference type="InterPro" id="IPR038239">
    <property type="entry name" value="Clp1_N_sf"/>
</dbReference>
<dbReference type="InterPro" id="IPR038238">
    <property type="entry name" value="Clp1_C_sf"/>
</dbReference>
<dbReference type="AlphaFoldDB" id="A0A2C9U3V6"/>
<evidence type="ECO:0000256" key="4">
    <source>
        <dbReference type="ARBA" id="ARBA00022840"/>
    </source>
</evidence>
<comment type="similarity">
    <text evidence="6">Belongs to the Clp1 family. Clp1 subfamily.</text>
</comment>
<dbReference type="GO" id="GO:0005634">
    <property type="term" value="C:nucleus"/>
    <property type="evidence" value="ECO:0000318"/>
    <property type="project" value="GO_Central"/>
</dbReference>
<comment type="caution">
    <text evidence="11">The sequence shown here is derived from an EMBL/GenBank/DDBJ whole genome shotgun (WGS) entry which is preliminary data.</text>
</comment>
<dbReference type="OMA" id="VQYVNCH"/>
<dbReference type="Pfam" id="PF16573">
    <property type="entry name" value="CLP1_N"/>
    <property type="match status" value="1"/>
</dbReference>
<dbReference type="GO" id="GO:0005524">
    <property type="term" value="F:ATP binding"/>
    <property type="evidence" value="ECO:0007669"/>
    <property type="project" value="UniProtKB-UniRule"/>
</dbReference>
<dbReference type="STRING" id="3983.A0A2C9U3V6"/>
<evidence type="ECO:0000313" key="12">
    <source>
        <dbReference type="Proteomes" id="UP000091857"/>
    </source>
</evidence>
<dbReference type="InterPro" id="IPR027417">
    <property type="entry name" value="P-loop_NTPase"/>
</dbReference>
<reference evidence="12" key="1">
    <citation type="journal article" date="2016" name="Nat. Biotechnol.">
        <title>Sequencing wild and cultivated cassava and related species reveals extensive interspecific hybridization and genetic diversity.</title>
        <authorList>
            <person name="Bredeson J.V."/>
            <person name="Lyons J.B."/>
            <person name="Prochnik S.E."/>
            <person name="Wu G.A."/>
            <person name="Ha C.M."/>
            <person name="Edsinger-Gonzales E."/>
            <person name="Grimwood J."/>
            <person name="Schmutz J."/>
            <person name="Rabbi I.Y."/>
            <person name="Egesi C."/>
            <person name="Nauluvula P."/>
            <person name="Lebot V."/>
            <person name="Ndunguru J."/>
            <person name="Mkamilo G."/>
            <person name="Bart R.S."/>
            <person name="Setter T.L."/>
            <person name="Gleadow R.M."/>
            <person name="Kulakow P."/>
            <person name="Ferguson M.E."/>
            <person name="Rounsley S."/>
            <person name="Rokhsar D.S."/>
        </authorList>
    </citation>
    <scope>NUCLEOTIDE SEQUENCE [LARGE SCALE GENOMIC DNA]</scope>
    <source>
        <strain evidence="12">cv. AM560-2</strain>
    </source>
</reference>
<dbReference type="Proteomes" id="UP000091857">
    <property type="component" value="Chromosome 17"/>
</dbReference>
<dbReference type="Gene3D" id="2.60.120.1030">
    <property type="entry name" value="Clp1, DNA binding domain"/>
    <property type="match status" value="1"/>
</dbReference>
<organism evidence="11 12">
    <name type="scientific">Manihot esculenta</name>
    <name type="common">Cassava</name>
    <name type="synonym">Jatropha manihot</name>
    <dbReference type="NCBI Taxonomy" id="3983"/>
    <lineage>
        <taxon>Eukaryota</taxon>
        <taxon>Viridiplantae</taxon>
        <taxon>Streptophyta</taxon>
        <taxon>Embryophyta</taxon>
        <taxon>Tracheophyta</taxon>
        <taxon>Spermatophyta</taxon>
        <taxon>Magnoliopsida</taxon>
        <taxon>eudicotyledons</taxon>
        <taxon>Gunneridae</taxon>
        <taxon>Pentapetalae</taxon>
        <taxon>rosids</taxon>
        <taxon>fabids</taxon>
        <taxon>Malpighiales</taxon>
        <taxon>Euphorbiaceae</taxon>
        <taxon>Crotonoideae</taxon>
        <taxon>Manihoteae</taxon>
        <taxon>Manihot</taxon>
    </lineage>
</organism>
<dbReference type="Gramene" id="Manes.17G021000.1.v8.1">
    <property type="protein sequence ID" value="Manes.17G021000.1.v8.1.CDS"/>
    <property type="gene ID" value="Manes.17G021000.v8.1"/>
</dbReference>
<keyword evidence="4 6" id="KW-0067">ATP-binding</keyword>
<keyword evidence="5 6" id="KW-0539">Nucleus</keyword>
<keyword evidence="12" id="KW-1185">Reference proteome</keyword>
<dbReference type="OrthoDB" id="258143at2759"/>
<feature type="region of interest" description="Disordered" evidence="7">
    <location>
        <begin position="111"/>
        <end position="133"/>
    </location>
</feature>
<sequence length="439" mass="48002">MAYGGAATAMTAATAAPTIKQVKLERESELRIEVANDTPLRLRLLNGTAEIFGTELPPEMWLTFPPRLKFAVFTWYGATIEMDGPTETDYTADETPMVSYVNVHAVLEGRRNRAKAPSSSGSEASQGPRVIVVGPTDSGKSTLSRMLLSWAAKQGWKPTYVDLDIGQGSITIPGCIAATPIELPIDPVEGISLEMPLVYFYGHTTPSQNVDLYKALVKELAQILERQFTGNAESRAAGMVINTMGWIEGVGYELILHAIDTFSANVVLVLGQEKLFSMLRDVLRNKPNVDVVKLQKSGGVVSRSSKVRQKARSYRIREYFYGIANDLSPHSNIANFSDLFVYRIGGGPQAPRSALPIGADPVANPLRVTAVNIDRDLLHVVLAVSYAQEPDQIVSSNIAGLIYITDIDLQRRKITYLTPTAGDLPSKYLIMGTLTWLET</sequence>
<evidence type="ECO:0000313" key="11">
    <source>
        <dbReference type="EMBL" id="OAY24503.1"/>
    </source>
</evidence>
<comment type="function">
    <text evidence="6">Required for endonucleolytic cleavage during polyadenylation-dependent pre-mRNA 3'-end formation.</text>
</comment>
<feature type="domain" description="Clp1 N-terminal" evidence="9">
    <location>
        <begin position="23"/>
        <end position="114"/>
    </location>
</feature>
<evidence type="ECO:0000256" key="6">
    <source>
        <dbReference type="HAMAP-Rule" id="MF_03035"/>
    </source>
</evidence>
<dbReference type="Gene3D" id="3.40.50.300">
    <property type="entry name" value="P-loop containing nucleotide triphosphate hydrolases"/>
    <property type="match status" value="1"/>
</dbReference>
<dbReference type="InterPro" id="IPR010655">
    <property type="entry name" value="Clp1_C"/>
</dbReference>
<evidence type="ECO:0000256" key="7">
    <source>
        <dbReference type="SAM" id="MobiDB-lite"/>
    </source>
</evidence>
<dbReference type="InterPro" id="IPR032324">
    <property type="entry name" value="Clp1_N"/>
</dbReference>
<keyword evidence="3 6" id="KW-0547">Nucleotide-binding</keyword>
<dbReference type="SUPFAM" id="SSF52540">
    <property type="entry name" value="P-loop containing nucleoside triphosphate hydrolases"/>
    <property type="match status" value="1"/>
</dbReference>
<evidence type="ECO:0000256" key="1">
    <source>
        <dbReference type="ARBA" id="ARBA00004123"/>
    </source>
</evidence>
<protein>
    <recommendedName>
        <fullName evidence="6">Protein CLP1 homolog</fullName>
    </recommendedName>
</protein>
<dbReference type="Pfam" id="PF06807">
    <property type="entry name" value="Clp1"/>
    <property type="match status" value="1"/>
</dbReference>
<dbReference type="PANTHER" id="PTHR12755">
    <property type="entry name" value="CLEAVAGE/POLYADENYLATION FACTOR IA SUBUNIT CLP1P"/>
    <property type="match status" value="1"/>
</dbReference>
<feature type="binding site" evidence="6">
    <location>
        <position position="29"/>
    </location>
    <ligand>
        <name>ATP</name>
        <dbReference type="ChEBI" id="CHEBI:30616"/>
    </ligand>
</feature>
<dbReference type="InterPro" id="IPR045116">
    <property type="entry name" value="Clp1/Grc3"/>
</dbReference>
<keyword evidence="2 6" id="KW-0507">mRNA processing</keyword>
<evidence type="ECO:0000256" key="3">
    <source>
        <dbReference type="ARBA" id="ARBA00022741"/>
    </source>
</evidence>
<evidence type="ECO:0000259" key="8">
    <source>
        <dbReference type="Pfam" id="PF06807"/>
    </source>
</evidence>
<feature type="binding site" evidence="6">
    <location>
        <position position="69"/>
    </location>
    <ligand>
        <name>ATP</name>
        <dbReference type="ChEBI" id="CHEBI:30616"/>
    </ligand>
</feature>
<proteinExistence type="inferred from homology"/>
<evidence type="ECO:0000259" key="10">
    <source>
        <dbReference type="Pfam" id="PF16575"/>
    </source>
</evidence>
<dbReference type="HAMAP" id="MF_03035">
    <property type="entry name" value="Clp1"/>
    <property type="match status" value="1"/>
</dbReference>
<feature type="domain" description="Clp1 P-loop" evidence="10">
    <location>
        <begin position="134"/>
        <end position="322"/>
    </location>
</feature>
<dbReference type="GO" id="GO:0031124">
    <property type="term" value="P:mRNA 3'-end processing"/>
    <property type="evidence" value="ECO:0007669"/>
    <property type="project" value="UniProtKB-UniRule"/>
</dbReference>
<dbReference type="Gene3D" id="2.40.30.330">
    <property type="entry name" value="Pre-mRNA cleavage complex subunit Clp1, C-terminal domain"/>
    <property type="match status" value="1"/>
</dbReference>
<feature type="domain" description="Clp1 C-terminal" evidence="8">
    <location>
        <begin position="327"/>
        <end position="438"/>
    </location>
</feature>
<dbReference type="FunFam" id="3.40.50.300:FF:001231">
    <property type="entry name" value="Protein CLP1 homolog"/>
    <property type="match status" value="1"/>
</dbReference>